<keyword evidence="3" id="KW-1185">Reference proteome</keyword>
<dbReference type="AlphaFoldDB" id="A0A4Y3VVS0"/>
<name>A0A4Y3VVS0_9ACTN</name>
<comment type="caution">
    <text evidence="2">The sequence shown here is derived from an EMBL/GenBank/DDBJ whole genome shotgun (WGS) entry which is preliminary data.</text>
</comment>
<reference evidence="2 3" key="1">
    <citation type="submission" date="2019-06" db="EMBL/GenBank/DDBJ databases">
        <title>Whole genome shotgun sequence of Streptomyces spinoverrucosus NBRC 14228.</title>
        <authorList>
            <person name="Hosoyama A."/>
            <person name="Uohara A."/>
            <person name="Ohji S."/>
            <person name="Ichikawa N."/>
        </authorList>
    </citation>
    <scope>NUCLEOTIDE SEQUENCE [LARGE SCALE GENOMIC DNA]</scope>
    <source>
        <strain evidence="2 3">NBRC 14228</strain>
    </source>
</reference>
<proteinExistence type="predicted"/>
<sequence>MERRVLPIDPEEHADPAAASVSLAAEAALLETRLLILQEALDTVDARINAVSDALCRLRRSACSADGADHAEHGSAFGRDEAVSHRHDARPE</sequence>
<protein>
    <submittedName>
        <fullName evidence="2">Uncharacterized protein</fullName>
    </submittedName>
</protein>
<accession>A0A4Y3VVS0</accession>
<gene>
    <name evidence="2" type="ORF">SSP24_84180</name>
</gene>
<evidence type="ECO:0000313" key="3">
    <source>
        <dbReference type="Proteomes" id="UP000317881"/>
    </source>
</evidence>
<organism evidence="2 3">
    <name type="scientific">Streptomyces spinoverrucosus</name>
    <dbReference type="NCBI Taxonomy" id="284043"/>
    <lineage>
        <taxon>Bacteria</taxon>
        <taxon>Bacillati</taxon>
        <taxon>Actinomycetota</taxon>
        <taxon>Actinomycetes</taxon>
        <taxon>Kitasatosporales</taxon>
        <taxon>Streptomycetaceae</taxon>
        <taxon>Streptomyces</taxon>
    </lineage>
</organism>
<evidence type="ECO:0000313" key="2">
    <source>
        <dbReference type="EMBL" id="GEC10763.1"/>
    </source>
</evidence>
<dbReference type="EMBL" id="BJND01000164">
    <property type="protein sequence ID" value="GEC10763.1"/>
    <property type="molecule type" value="Genomic_DNA"/>
</dbReference>
<feature type="region of interest" description="Disordered" evidence="1">
    <location>
        <begin position="68"/>
        <end position="92"/>
    </location>
</feature>
<dbReference type="Proteomes" id="UP000317881">
    <property type="component" value="Unassembled WGS sequence"/>
</dbReference>
<evidence type="ECO:0000256" key="1">
    <source>
        <dbReference type="SAM" id="MobiDB-lite"/>
    </source>
</evidence>